<dbReference type="RefSeq" id="XP_024729603.1">
    <property type="nucleotide sequence ID" value="XM_024887403.1"/>
</dbReference>
<dbReference type="Gene3D" id="2.40.160.120">
    <property type="match status" value="1"/>
</dbReference>
<dbReference type="PROSITE" id="PS01013">
    <property type="entry name" value="OSBP"/>
    <property type="match status" value="1"/>
</dbReference>
<accession>A0A2J6SPK9</accession>
<evidence type="ECO:0000313" key="3">
    <source>
        <dbReference type="EMBL" id="PMD52699.1"/>
    </source>
</evidence>
<evidence type="ECO:0000256" key="2">
    <source>
        <dbReference type="RuleBase" id="RU003844"/>
    </source>
</evidence>
<dbReference type="Gene3D" id="1.10.287.2720">
    <property type="match status" value="1"/>
</dbReference>
<dbReference type="GeneID" id="36595479"/>
<dbReference type="Pfam" id="PF01237">
    <property type="entry name" value="Oxysterol_BP"/>
    <property type="match status" value="1"/>
</dbReference>
<dbReference type="PANTHER" id="PTHR10972:SF92">
    <property type="entry name" value="OXYSTEROL BINDING PROTEIN"/>
    <property type="match status" value="1"/>
</dbReference>
<sequence length="395" mass="44403">MSHHSHFRDFITFLSTISGDIANVTAPPFFLAPVSVVEVGSCWTERPLVFISATRETDPETRALRVLQWILCSLRSQFYIGQGDKAGLKKPLNAFLGEIFQGQWTDGTSTARMICEQVSHHPPITACYMWDDEHQIRGEGYTRVEMNFSGNLNIKQTGHAIVHLDKYNEHYLVPMPNCKVRGFLSASLYPEIYGTYYLTSSTGFTSQITFSGKGFFSGARNSFEAKLYRTDDEKKEPLYTARGQWSDRFVIMDTRGIKEPIICEPGAVPASKLEVAPLEAQDAWETRKAWQHVLAALRGNDMQGIVKEKTKVEEAQRAMRREEAAAGKVWEPKFFSSSEDSPLFHELAAGTPWALEAERTKGVWTFDQEKSKTAVKPYHGELTPLGVLKGADESS</sequence>
<keyword evidence="4" id="KW-1185">Reference proteome</keyword>
<proteinExistence type="inferred from homology"/>
<dbReference type="Gene3D" id="3.30.70.3490">
    <property type="match status" value="1"/>
</dbReference>
<dbReference type="InterPro" id="IPR037239">
    <property type="entry name" value="OSBP_sf"/>
</dbReference>
<dbReference type="SUPFAM" id="SSF144000">
    <property type="entry name" value="Oxysterol-binding protein-like"/>
    <property type="match status" value="1"/>
</dbReference>
<dbReference type="STRING" id="1095630.A0A2J6SPK9"/>
<dbReference type="InterPro" id="IPR018494">
    <property type="entry name" value="Oxysterol-bd_CS"/>
</dbReference>
<dbReference type="GO" id="GO:0008142">
    <property type="term" value="F:oxysterol binding"/>
    <property type="evidence" value="ECO:0007669"/>
    <property type="project" value="TreeGrafter"/>
</dbReference>
<dbReference type="InParanoid" id="A0A2J6SPK9"/>
<name>A0A2J6SPK9_9HELO</name>
<dbReference type="PANTHER" id="PTHR10972">
    <property type="entry name" value="OXYSTEROL-BINDING PROTEIN-RELATED"/>
    <property type="match status" value="1"/>
</dbReference>
<evidence type="ECO:0000313" key="4">
    <source>
        <dbReference type="Proteomes" id="UP000235371"/>
    </source>
</evidence>
<dbReference type="InterPro" id="IPR000648">
    <property type="entry name" value="Oxysterol-bd"/>
</dbReference>
<dbReference type="EMBL" id="KZ613895">
    <property type="protein sequence ID" value="PMD52699.1"/>
    <property type="molecule type" value="Genomic_DNA"/>
</dbReference>
<evidence type="ECO:0000256" key="1">
    <source>
        <dbReference type="ARBA" id="ARBA00008842"/>
    </source>
</evidence>
<organism evidence="3 4">
    <name type="scientific">Hyaloscypha bicolor E</name>
    <dbReference type="NCBI Taxonomy" id="1095630"/>
    <lineage>
        <taxon>Eukaryota</taxon>
        <taxon>Fungi</taxon>
        <taxon>Dikarya</taxon>
        <taxon>Ascomycota</taxon>
        <taxon>Pezizomycotina</taxon>
        <taxon>Leotiomycetes</taxon>
        <taxon>Helotiales</taxon>
        <taxon>Hyaloscyphaceae</taxon>
        <taxon>Hyaloscypha</taxon>
        <taxon>Hyaloscypha bicolor</taxon>
    </lineage>
</organism>
<dbReference type="Proteomes" id="UP000235371">
    <property type="component" value="Unassembled WGS sequence"/>
</dbReference>
<comment type="similarity">
    <text evidence="1 2">Belongs to the OSBP family.</text>
</comment>
<gene>
    <name evidence="3" type="ORF">K444DRAFT_668384</name>
</gene>
<dbReference type="OrthoDB" id="14833at2759"/>
<dbReference type="AlphaFoldDB" id="A0A2J6SPK9"/>
<dbReference type="GO" id="GO:0016020">
    <property type="term" value="C:membrane"/>
    <property type="evidence" value="ECO:0007669"/>
    <property type="project" value="TreeGrafter"/>
</dbReference>
<reference evidence="3 4" key="1">
    <citation type="submission" date="2016-04" db="EMBL/GenBank/DDBJ databases">
        <title>A degradative enzymes factory behind the ericoid mycorrhizal symbiosis.</title>
        <authorList>
            <consortium name="DOE Joint Genome Institute"/>
            <person name="Martino E."/>
            <person name="Morin E."/>
            <person name="Grelet G."/>
            <person name="Kuo A."/>
            <person name="Kohler A."/>
            <person name="Daghino S."/>
            <person name="Barry K."/>
            <person name="Choi C."/>
            <person name="Cichocki N."/>
            <person name="Clum A."/>
            <person name="Copeland A."/>
            <person name="Hainaut M."/>
            <person name="Haridas S."/>
            <person name="Labutti K."/>
            <person name="Lindquist E."/>
            <person name="Lipzen A."/>
            <person name="Khouja H.-R."/>
            <person name="Murat C."/>
            <person name="Ohm R."/>
            <person name="Olson A."/>
            <person name="Spatafora J."/>
            <person name="Veneault-Fourrey C."/>
            <person name="Henrissat B."/>
            <person name="Grigoriev I."/>
            <person name="Martin F."/>
            <person name="Perotto S."/>
        </authorList>
    </citation>
    <scope>NUCLEOTIDE SEQUENCE [LARGE SCALE GENOMIC DNA]</scope>
    <source>
        <strain evidence="3 4">E</strain>
    </source>
</reference>
<protein>
    <submittedName>
        <fullName evidence="3">Oxysterol-binding protein</fullName>
    </submittedName>
</protein>
<dbReference type="GO" id="GO:0005829">
    <property type="term" value="C:cytosol"/>
    <property type="evidence" value="ECO:0007669"/>
    <property type="project" value="TreeGrafter"/>
</dbReference>